<evidence type="ECO:0000313" key="5">
    <source>
        <dbReference type="EMBL" id="OBZ91041.1"/>
    </source>
</evidence>
<sequence length="305" mass="35485">MVESVKWLPMKHDKVGGHHPLFRMMASDQVFLCKPLMLAEKLFYENILQHQSQLIPYIPKYLGSCVLHPILKKRKKQYRSTFRFTDNHIEMMDILLYAHSLLDEWTEFIILEDLTWKIHKPCLLDLKMGTRQHGVYACPQKMNSQTLKCANSASQQLGVRICGMQVFKRYPVDTFDYQDKYAGRRMTTQDSFQDALFHFLHDGTRLLTELISCLIHKLDMLYCLIQELPGYRFYGSSLLILYDGFGGTDIDVRMIDFAKCVTNLEVHEKLDHMTYPPNLPANPDHGYLIGLKSIICALNNLQSLQ</sequence>
<evidence type="ECO:0000256" key="2">
    <source>
        <dbReference type="ARBA" id="ARBA00022679"/>
    </source>
</evidence>
<dbReference type="InParanoid" id="A0A1C7NPJ5"/>
<comment type="similarity">
    <text evidence="1 4">Belongs to the inositol phosphokinase (IPK) family.</text>
</comment>
<dbReference type="PANTHER" id="PTHR12400:SF21">
    <property type="entry name" value="KINASE"/>
    <property type="match status" value="1"/>
</dbReference>
<dbReference type="EMBL" id="LUGH01000024">
    <property type="protein sequence ID" value="OBZ91041.1"/>
    <property type="molecule type" value="Genomic_DNA"/>
</dbReference>
<dbReference type="Pfam" id="PF03770">
    <property type="entry name" value="IPK"/>
    <property type="match status" value="1"/>
</dbReference>
<dbReference type="GO" id="GO:0008440">
    <property type="term" value="F:inositol-1,4,5-trisphosphate 3-kinase activity"/>
    <property type="evidence" value="ECO:0007669"/>
    <property type="project" value="TreeGrafter"/>
</dbReference>
<dbReference type="GO" id="GO:0005737">
    <property type="term" value="C:cytoplasm"/>
    <property type="evidence" value="ECO:0007669"/>
    <property type="project" value="TreeGrafter"/>
</dbReference>
<proteinExistence type="inferred from homology"/>
<dbReference type="GO" id="GO:0000824">
    <property type="term" value="F:inositol-1,4,5,6-tetrakisphosphate 3-kinase activity"/>
    <property type="evidence" value="ECO:0007669"/>
    <property type="project" value="TreeGrafter"/>
</dbReference>
<protein>
    <recommendedName>
        <fullName evidence="4">Kinase</fullName>
        <ecNumber evidence="4">2.7.-.-</ecNumber>
    </recommendedName>
</protein>
<dbReference type="GO" id="GO:0032958">
    <property type="term" value="P:inositol phosphate biosynthetic process"/>
    <property type="evidence" value="ECO:0007669"/>
    <property type="project" value="InterPro"/>
</dbReference>
<keyword evidence="3 4" id="KW-0418">Kinase</keyword>
<keyword evidence="2 4" id="KW-0808">Transferase</keyword>
<evidence type="ECO:0000313" key="6">
    <source>
        <dbReference type="Proteomes" id="UP000093000"/>
    </source>
</evidence>
<dbReference type="GO" id="GO:0005634">
    <property type="term" value="C:nucleus"/>
    <property type="evidence" value="ECO:0007669"/>
    <property type="project" value="TreeGrafter"/>
</dbReference>
<dbReference type="STRING" id="101091.A0A1C7NPJ5"/>
<evidence type="ECO:0000256" key="4">
    <source>
        <dbReference type="RuleBase" id="RU363090"/>
    </source>
</evidence>
<accession>A0A1C7NPJ5</accession>
<dbReference type="GO" id="GO:0046854">
    <property type="term" value="P:phosphatidylinositol phosphate biosynthetic process"/>
    <property type="evidence" value="ECO:0007669"/>
    <property type="project" value="TreeGrafter"/>
</dbReference>
<dbReference type="PANTHER" id="PTHR12400">
    <property type="entry name" value="INOSITOL POLYPHOSPHATE KINASE"/>
    <property type="match status" value="1"/>
</dbReference>
<dbReference type="EC" id="2.7.-.-" evidence="4"/>
<keyword evidence="6" id="KW-1185">Reference proteome</keyword>
<evidence type="ECO:0000256" key="1">
    <source>
        <dbReference type="ARBA" id="ARBA00007374"/>
    </source>
</evidence>
<dbReference type="SUPFAM" id="SSF56104">
    <property type="entry name" value="SAICAR synthase-like"/>
    <property type="match status" value="1"/>
</dbReference>
<dbReference type="OrthoDB" id="2573163at2759"/>
<name>A0A1C7NPJ5_9FUNG</name>
<dbReference type="InterPro" id="IPR038286">
    <property type="entry name" value="IPK_sf"/>
</dbReference>
<comment type="caution">
    <text evidence="5">The sequence shown here is derived from an EMBL/GenBank/DDBJ whole genome shotgun (WGS) entry which is preliminary data.</text>
</comment>
<dbReference type="InterPro" id="IPR005522">
    <property type="entry name" value="IPK"/>
</dbReference>
<dbReference type="Gene3D" id="3.30.470.160">
    <property type="entry name" value="Inositol polyphosphate kinase"/>
    <property type="match status" value="1"/>
</dbReference>
<evidence type="ECO:0000256" key="3">
    <source>
        <dbReference type="ARBA" id="ARBA00022777"/>
    </source>
</evidence>
<gene>
    <name evidence="5" type="primary">KCS1</name>
    <name evidence="5" type="ORF">A0J61_00914</name>
</gene>
<dbReference type="Proteomes" id="UP000093000">
    <property type="component" value="Unassembled WGS sequence"/>
</dbReference>
<dbReference type="AlphaFoldDB" id="A0A1C7NPJ5"/>
<organism evidence="5 6">
    <name type="scientific">Choanephora cucurbitarum</name>
    <dbReference type="NCBI Taxonomy" id="101091"/>
    <lineage>
        <taxon>Eukaryota</taxon>
        <taxon>Fungi</taxon>
        <taxon>Fungi incertae sedis</taxon>
        <taxon>Mucoromycota</taxon>
        <taxon>Mucoromycotina</taxon>
        <taxon>Mucoromycetes</taxon>
        <taxon>Mucorales</taxon>
        <taxon>Mucorineae</taxon>
        <taxon>Choanephoraceae</taxon>
        <taxon>Choanephoroideae</taxon>
        <taxon>Choanephora</taxon>
    </lineage>
</organism>
<reference evidence="5 6" key="1">
    <citation type="submission" date="2016-03" db="EMBL/GenBank/DDBJ databases">
        <title>Choanephora cucurbitarum.</title>
        <authorList>
            <person name="Min B."/>
            <person name="Park H."/>
            <person name="Park J.-H."/>
            <person name="Shin H.-D."/>
            <person name="Choi I.-G."/>
        </authorList>
    </citation>
    <scope>NUCLEOTIDE SEQUENCE [LARGE SCALE GENOMIC DNA]</scope>
    <source>
        <strain evidence="5 6">KUS-F28377</strain>
    </source>
</reference>